<dbReference type="PANTHER" id="PTHR24305:SF166">
    <property type="entry name" value="CYTOCHROME P450 12A4, MITOCHONDRIAL-RELATED"/>
    <property type="match status" value="1"/>
</dbReference>
<accession>S9QKF9</accession>
<dbReference type="Pfam" id="PF00067">
    <property type="entry name" value="p450"/>
    <property type="match status" value="1"/>
</dbReference>
<comment type="similarity">
    <text evidence="2 4">Belongs to the cytochrome P450 family.</text>
</comment>
<dbReference type="SUPFAM" id="SSF48264">
    <property type="entry name" value="Cytochrome P450"/>
    <property type="match status" value="1"/>
</dbReference>
<reference evidence="5" key="1">
    <citation type="submission" date="2013-05" db="EMBL/GenBank/DDBJ databases">
        <title>Genome assembly of Cystobacter fuscus DSM 2262.</title>
        <authorList>
            <person name="Sharma G."/>
            <person name="Khatri I."/>
            <person name="Kaur C."/>
            <person name="Mayilraj S."/>
            <person name="Subramanian S."/>
        </authorList>
    </citation>
    <scope>NUCLEOTIDE SEQUENCE [LARGE SCALE GENOMIC DNA]</scope>
    <source>
        <strain evidence="5">DSM 2262</strain>
    </source>
</reference>
<dbReference type="InterPro" id="IPR017972">
    <property type="entry name" value="Cyt_P450_CS"/>
</dbReference>
<dbReference type="GO" id="GO:0020037">
    <property type="term" value="F:heme binding"/>
    <property type="evidence" value="ECO:0007669"/>
    <property type="project" value="InterPro"/>
</dbReference>
<dbReference type="Proteomes" id="UP000011682">
    <property type="component" value="Unassembled WGS sequence"/>
</dbReference>
<dbReference type="Gene3D" id="1.10.630.10">
    <property type="entry name" value="Cytochrome P450"/>
    <property type="match status" value="1"/>
</dbReference>
<proteinExistence type="inferred from homology"/>
<keyword evidence="3 4" id="KW-0479">Metal-binding</keyword>
<dbReference type="InterPro" id="IPR002401">
    <property type="entry name" value="Cyt_P450_E_grp-I"/>
</dbReference>
<evidence type="ECO:0008006" key="7">
    <source>
        <dbReference type="Google" id="ProtNLM"/>
    </source>
</evidence>
<evidence type="ECO:0000256" key="3">
    <source>
        <dbReference type="PIRSR" id="PIRSR602401-1"/>
    </source>
</evidence>
<evidence type="ECO:0000256" key="2">
    <source>
        <dbReference type="ARBA" id="ARBA00010617"/>
    </source>
</evidence>
<feature type="binding site" description="axial binding residue" evidence="3">
    <location>
        <position position="423"/>
    </location>
    <ligand>
        <name>heme</name>
        <dbReference type="ChEBI" id="CHEBI:30413"/>
    </ligand>
    <ligandPart>
        <name>Fe</name>
        <dbReference type="ChEBI" id="CHEBI:18248"/>
    </ligandPart>
</feature>
<sequence>MNDTAPTPVDASSSSTRTLPQKAFQALWRHRMKAYAGIPGPAPSLPLGNAQDFIGKLPWEVCSQFAERYGGMLLVWFLGTPTLIVTDPELIWRVLEGDFDSYYKASPRKQFLPIITDASEFIANGARWKQKRETDPARNATGPRGFEFDAHAVREALSQKVRAQVEATRGEPLGDVVPVIARLAFEALSIQAVGRLLEDELFDTFQTLVKVGTDRINSPIPLPFTPAGARARGHWQARFERLVREARQSPGTGRSVLHATLQVGTALDDATLATQLGNIFFGGMTSITSGVIHTLYLLTRHPDVRERVLAEVRGLATRELDPMLEVLESCPEFNRVVLESLRVLPPVPIYSRCSSPDRQVTLGGHVLPPNTDLLLTCWPLHRSARHWKDPERFEPDRWKGNTLAENPLGSGYFFPFGRGRRACAGSALGLLNIKLLLVSLLTASRPEVGAHQEYKGELFFGTMRPKGMSVRFLPVG</sequence>
<organism evidence="5 6">
    <name type="scientific">Cystobacter fuscus (strain ATCC 25194 / DSM 2262 / NBRC 100088 / M29)</name>
    <dbReference type="NCBI Taxonomy" id="1242864"/>
    <lineage>
        <taxon>Bacteria</taxon>
        <taxon>Pseudomonadati</taxon>
        <taxon>Myxococcota</taxon>
        <taxon>Myxococcia</taxon>
        <taxon>Myxococcales</taxon>
        <taxon>Cystobacterineae</taxon>
        <taxon>Archangiaceae</taxon>
        <taxon>Cystobacter</taxon>
    </lineage>
</organism>
<dbReference type="InterPro" id="IPR050121">
    <property type="entry name" value="Cytochrome_P450_monoxygenase"/>
</dbReference>
<protein>
    <recommendedName>
        <fullName evidence="7">Cytochrome P450</fullName>
    </recommendedName>
</protein>
<comment type="cofactor">
    <cofactor evidence="1 3">
        <name>heme</name>
        <dbReference type="ChEBI" id="CHEBI:30413"/>
    </cofactor>
</comment>
<keyword evidence="4" id="KW-0503">Monooxygenase</keyword>
<evidence type="ECO:0000256" key="4">
    <source>
        <dbReference type="RuleBase" id="RU000461"/>
    </source>
</evidence>
<dbReference type="GO" id="GO:0005506">
    <property type="term" value="F:iron ion binding"/>
    <property type="evidence" value="ECO:0007669"/>
    <property type="project" value="InterPro"/>
</dbReference>
<dbReference type="CDD" id="cd00302">
    <property type="entry name" value="cytochrome_P450"/>
    <property type="match status" value="1"/>
</dbReference>
<dbReference type="EMBL" id="ANAH02000009">
    <property type="protein sequence ID" value="EPX61759.1"/>
    <property type="molecule type" value="Genomic_DNA"/>
</dbReference>
<keyword evidence="3 4" id="KW-0408">Iron</keyword>
<dbReference type="eggNOG" id="COG2124">
    <property type="taxonomic scope" value="Bacteria"/>
</dbReference>
<keyword evidence="4" id="KW-0560">Oxidoreductase</keyword>
<dbReference type="InterPro" id="IPR036396">
    <property type="entry name" value="Cyt_P450_sf"/>
</dbReference>
<comment type="caution">
    <text evidence="5">The sequence shown here is derived from an EMBL/GenBank/DDBJ whole genome shotgun (WGS) entry which is preliminary data.</text>
</comment>
<name>S9QKF9_CYSF2</name>
<gene>
    <name evidence="5" type="ORF">D187_010378</name>
</gene>
<evidence type="ECO:0000256" key="1">
    <source>
        <dbReference type="ARBA" id="ARBA00001971"/>
    </source>
</evidence>
<evidence type="ECO:0000313" key="6">
    <source>
        <dbReference type="Proteomes" id="UP000011682"/>
    </source>
</evidence>
<keyword evidence="3 4" id="KW-0349">Heme</keyword>
<dbReference type="InterPro" id="IPR001128">
    <property type="entry name" value="Cyt_P450"/>
</dbReference>
<dbReference type="PANTHER" id="PTHR24305">
    <property type="entry name" value="CYTOCHROME P450"/>
    <property type="match status" value="1"/>
</dbReference>
<keyword evidence="6" id="KW-1185">Reference proteome</keyword>
<dbReference type="GO" id="GO:0004497">
    <property type="term" value="F:monooxygenase activity"/>
    <property type="evidence" value="ECO:0007669"/>
    <property type="project" value="UniProtKB-KW"/>
</dbReference>
<dbReference type="PRINTS" id="PR00463">
    <property type="entry name" value="EP450I"/>
</dbReference>
<evidence type="ECO:0000313" key="5">
    <source>
        <dbReference type="EMBL" id="EPX61759.1"/>
    </source>
</evidence>
<dbReference type="PROSITE" id="PS00086">
    <property type="entry name" value="CYTOCHROME_P450"/>
    <property type="match status" value="1"/>
</dbReference>
<dbReference type="GO" id="GO:0016705">
    <property type="term" value="F:oxidoreductase activity, acting on paired donors, with incorporation or reduction of molecular oxygen"/>
    <property type="evidence" value="ECO:0007669"/>
    <property type="project" value="InterPro"/>
</dbReference>
<dbReference type="AlphaFoldDB" id="S9QKF9"/>